<organism evidence="1 2">
    <name type="scientific">Sphenostylis stenocarpa</name>
    <dbReference type="NCBI Taxonomy" id="92480"/>
    <lineage>
        <taxon>Eukaryota</taxon>
        <taxon>Viridiplantae</taxon>
        <taxon>Streptophyta</taxon>
        <taxon>Embryophyta</taxon>
        <taxon>Tracheophyta</taxon>
        <taxon>Spermatophyta</taxon>
        <taxon>Magnoliopsida</taxon>
        <taxon>eudicotyledons</taxon>
        <taxon>Gunneridae</taxon>
        <taxon>Pentapetalae</taxon>
        <taxon>rosids</taxon>
        <taxon>fabids</taxon>
        <taxon>Fabales</taxon>
        <taxon>Fabaceae</taxon>
        <taxon>Papilionoideae</taxon>
        <taxon>50 kb inversion clade</taxon>
        <taxon>NPAAA clade</taxon>
        <taxon>indigoferoid/millettioid clade</taxon>
        <taxon>Phaseoleae</taxon>
        <taxon>Sphenostylis</taxon>
    </lineage>
</organism>
<evidence type="ECO:0000313" key="1">
    <source>
        <dbReference type="EMBL" id="CAJ1978318.1"/>
    </source>
</evidence>
<name>A0AA87B8M6_9FABA</name>
<reference evidence="1" key="1">
    <citation type="submission" date="2023-10" db="EMBL/GenBank/DDBJ databases">
        <authorList>
            <person name="Domelevo Entfellner J.-B."/>
        </authorList>
    </citation>
    <scope>NUCLEOTIDE SEQUENCE</scope>
</reference>
<protein>
    <submittedName>
        <fullName evidence="1">Uncharacterized protein</fullName>
    </submittedName>
</protein>
<dbReference type="AlphaFoldDB" id="A0AA87B8M6"/>
<dbReference type="Gramene" id="rna-AYBTSS11_LOCUS30510">
    <property type="protein sequence ID" value="CAJ1978318.1"/>
    <property type="gene ID" value="gene-AYBTSS11_LOCUS30510"/>
</dbReference>
<evidence type="ECO:0000313" key="2">
    <source>
        <dbReference type="Proteomes" id="UP001189624"/>
    </source>
</evidence>
<feature type="non-terminal residue" evidence="1">
    <location>
        <position position="55"/>
    </location>
</feature>
<proteinExistence type="predicted"/>
<keyword evidence="2" id="KW-1185">Reference proteome</keyword>
<accession>A0AA87B8M6</accession>
<sequence length="55" mass="6541">MAWLKIAYIEVISGPCSLEESNHEIFEYKVMDIKNLEINRLRLGLQPNRRVQLMH</sequence>
<dbReference type="EMBL" id="OY731408">
    <property type="protein sequence ID" value="CAJ1978318.1"/>
    <property type="molecule type" value="Genomic_DNA"/>
</dbReference>
<dbReference type="Proteomes" id="UP001189624">
    <property type="component" value="Chromosome 11"/>
</dbReference>
<gene>
    <name evidence="1" type="ORF">AYBTSS11_LOCUS30510</name>
</gene>